<evidence type="ECO:0000256" key="2">
    <source>
        <dbReference type="ARBA" id="ARBA00004818"/>
    </source>
</evidence>
<gene>
    <name evidence="5" type="ORF">AAEO60_03555</name>
</gene>
<reference evidence="5 6" key="1">
    <citation type="submission" date="2024-04" db="EMBL/GenBank/DDBJ databases">
        <title>Aurantiacibacter sp. DGU6 16S ribosomal RNA gene Genome sequencing and assembly.</title>
        <authorList>
            <person name="Park S."/>
        </authorList>
    </citation>
    <scope>NUCLEOTIDE SEQUENCE [LARGE SCALE GENOMIC DNA]</scope>
    <source>
        <strain evidence="5 6">DGU6</strain>
    </source>
</reference>
<dbReference type="EC" id="3.1.3.18" evidence="4"/>
<dbReference type="InterPro" id="IPR041492">
    <property type="entry name" value="HAD_2"/>
</dbReference>
<dbReference type="EMBL" id="JBBYHV010000001">
    <property type="protein sequence ID" value="MEL1249740.1"/>
    <property type="molecule type" value="Genomic_DNA"/>
</dbReference>
<comment type="caution">
    <text evidence="5">The sequence shown here is derived from an EMBL/GenBank/DDBJ whole genome shotgun (WGS) entry which is preliminary data.</text>
</comment>
<dbReference type="RefSeq" id="WP_341672268.1">
    <property type="nucleotide sequence ID" value="NZ_JBBYHV010000001.1"/>
</dbReference>
<dbReference type="SFLD" id="SFLDS00003">
    <property type="entry name" value="Haloacid_Dehalogenase"/>
    <property type="match status" value="1"/>
</dbReference>
<dbReference type="NCBIfam" id="TIGR01549">
    <property type="entry name" value="HAD-SF-IA-v1"/>
    <property type="match status" value="1"/>
</dbReference>
<dbReference type="InterPro" id="IPR023198">
    <property type="entry name" value="PGP-like_dom2"/>
</dbReference>
<evidence type="ECO:0000256" key="1">
    <source>
        <dbReference type="ARBA" id="ARBA00000830"/>
    </source>
</evidence>
<accession>A0ABU9IBE7</accession>
<evidence type="ECO:0000256" key="4">
    <source>
        <dbReference type="ARBA" id="ARBA00013078"/>
    </source>
</evidence>
<dbReference type="PANTHER" id="PTHR43434:SF1">
    <property type="entry name" value="PHOSPHOGLYCOLATE PHOSPHATASE"/>
    <property type="match status" value="1"/>
</dbReference>
<name>A0ABU9IBE7_9SPHN</name>
<sequence>MATFPFDIVLFDLDGTLVDSSLDLCPALNHALVMEGRPSQSPAQVRQLIGGGAMAMLERGLNITGGPVSEERFEELSDALLQHYWAHIADNTVPFDGVLGALDELDDRGVKLAVCTNKSEGPTKQLLDELDLTRRFTAIYGGDSLGREKAKPKPDMLLGAIRDCGGGSAVMVGDSTFDVNAARNAGIPAIAYRYGYHDVPVAELGADAVIDHFNQLVGTLESL</sequence>
<dbReference type="SUPFAM" id="SSF56784">
    <property type="entry name" value="HAD-like"/>
    <property type="match status" value="1"/>
</dbReference>
<organism evidence="5 6">
    <name type="scientific">Aurantiacibacter gilvus</name>
    <dbReference type="NCBI Taxonomy" id="3139141"/>
    <lineage>
        <taxon>Bacteria</taxon>
        <taxon>Pseudomonadati</taxon>
        <taxon>Pseudomonadota</taxon>
        <taxon>Alphaproteobacteria</taxon>
        <taxon>Sphingomonadales</taxon>
        <taxon>Erythrobacteraceae</taxon>
        <taxon>Aurantiacibacter</taxon>
    </lineage>
</organism>
<keyword evidence="5" id="KW-0378">Hydrolase</keyword>
<dbReference type="Gene3D" id="3.40.50.1000">
    <property type="entry name" value="HAD superfamily/HAD-like"/>
    <property type="match status" value="1"/>
</dbReference>
<protein>
    <recommendedName>
        <fullName evidence="4">phosphoglycolate phosphatase</fullName>
        <ecNumber evidence="4">3.1.3.18</ecNumber>
    </recommendedName>
</protein>
<dbReference type="Pfam" id="PF13419">
    <property type="entry name" value="HAD_2"/>
    <property type="match status" value="1"/>
</dbReference>
<keyword evidence="6" id="KW-1185">Reference proteome</keyword>
<dbReference type="InterPro" id="IPR050155">
    <property type="entry name" value="HAD-like_hydrolase_sf"/>
</dbReference>
<dbReference type="Proteomes" id="UP001497045">
    <property type="component" value="Unassembled WGS sequence"/>
</dbReference>
<dbReference type="PANTHER" id="PTHR43434">
    <property type="entry name" value="PHOSPHOGLYCOLATE PHOSPHATASE"/>
    <property type="match status" value="1"/>
</dbReference>
<evidence type="ECO:0000256" key="3">
    <source>
        <dbReference type="ARBA" id="ARBA00006171"/>
    </source>
</evidence>
<dbReference type="SFLD" id="SFLDG01135">
    <property type="entry name" value="C1.5.6:_HAD__Beta-PGM__Phospha"/>
    <property type="match status" value="1"/>
</dbReference>
<proteinExistence type="inferred from homology"/>
<comment type="similarity">
    <text evidence="3">Belongs to the HAD-like hydrolase superfamily. CbbY/CbbZ/Gph/YieH family.</text>
</comment>
<dbReference type="InterPro" id="IPR006439">
    <property type="entry name" value="HAD-SF_hydro_IA"/>
</dbReference>
<dbReference type="GO" id="GO:0016787">
    <property type="term" value="F:hydrolase activity"/>
    <property type="evidence" value="ECO:0007669"/>
    <property type="project" value="UniProtKB-KW"/>
</dbReference>
<dbReference type="InterPro" id="IPR036412">
    <property type="entry name" value="HAD-like_sf"/>
</dbReference>
<dbReference type="Gene3D" id="1.10.150.240">
    <property type="entry name" value="Putative phosphatase, domain 2"/>
    <property type="match status" value="1"/>
</dbReference>
<dbReference type="SFLD" id="SFLDG01129">
    <property type="entry name" value="C1.5:_HAD__Beta-PGM__Phosphata"/>
    <property type="match status" value="1"/>
</dbReference>
<comment type="catalytic activity">
    <reaction evidence="1">
        <text>2-phosphoglycolate + H2O = glycolate + phosphate</text>
        <dbReference type="Rhea" id="RHEA:14369"/>
        <dbReference type="ChEBI" id="CHEBI:15377"/>
        <dbReference type="ChEBI" id="CHEBI:29805"/>
        <dbReference type="ChEBI" id="CHEBI:43474"/>
        <dbReference type="ChEBI" id="CHEBI:58033"/>
        <dbReference type="EC" id="3.1.3.18"/>
    </reaction>
</comment>
<evidence type="ECO:0000313" key="6">
    <source>
        <dbReference type="Proteomes" id="UP001497045"/>
    </source>
</evidence>
<comment type="pathway">
    <text evidence="2">Organic acid metabolism; glycolate biosynthesis; glycolate from 2-phosphoglycolate: step 1/1.</text>
</comment>
<dbReference type="InterPro" id="IPR023214">
    <property type="entry name" value="HAD_sf"/>
</dbReference>
<evidence type="ECO:0000313" key="5">
    <source>
        <dbReference type="EMBL" id="MEL1249740.1"/>
    </source>
</evidence>